<dbReference type="GO" id="GO:0000981">
    <property type="term" value="F:DNA-binding transcription factor activity, RNA polymerase II-specific"/>
    <property type="evidence" value="ECO:0007669"/>
    <property type="project" value="TreeGrafter"/>
</dbReference>
<dbReference type="PANTHER" id="PTHR23349">
    <property type="entry name" value="BASIC HELIX-LOOP-HELIX TRANSCRIPTION FACTOR, TWIST"/>
    <property type="match status" value="1"/>
</dbReference>
<dbReference type="AlphaFoldDB" id="A0AAV6VS80"/>
<dbReference type="GO" id="GO:0032502">
    <property type="term" value="P:developmental process"/>
    <property type="evidence" value="ECO:0007669"/>
    <property type="project" value="TreeGrafter"/>
</dbReference>
<evidence type="ECO:0000313" key="5">
    <source>
        <dbReference type="Proteomes" id="UP000827092"/>
    </source>
</evidence>
<dbReference type="GO" id="GO:0000977">
    <property type="term" value="F:RNA polymerase II transcription regulatory region sequence-specific DNA binding"/>
    <property type="evidence" value="ECO:0007669"/>
    <property type="project" value="TreeGrafter"/>
</dbReference>
<organism evidence="4 5">
    <name type="scientific">Oedothorax gibbosus</name>
    <dbReference type="NCBI Taxonomy" id="931172"/>
    <lineage>
        <taxon>Eukaryota</taxon>
        <taxon>Metazoa</taxon>
        <taxon>Ecdysozoa</taxon>
        <taxon>Arthropoda</taxon>
        <taxon>Chelicerata</taxon>
        <taxon>Arachnida</taxon>
        <taxon>Araneae</taxon>
        <taxon>Araneomorphae</taxon>
        <taxon>Entelegynae</taxon>
        <taxon>Araneoidea</taxon>
        <taxon>Linyphiidae</taxon>
        <taxon>Erigoninae</taxon>
        <taxon>Oedothorax</taxon>
    </lineage>
</organism>
<proteinExistence type="predicted"/>
<comment type="caution">
    <text evidence="4">The sequence shown here is derived from an EMBL/GenBank/DDBJ whole genome shotgun (WGS) entry which is preliminary data.</text>
</comment>
<evidence type="ECO:0000256" key="1">
    <source>
        <dbReference type="ARBA" id="ARBA00023125"/>
    </source>
</evidence>
<dbReference type="SUPFAM" id="SSF47459">
    <property type="entry name" value="HLH, helix-loop-helix DNA-binding domain"/>
    <property type="match status" value="1"/>
</dbReference>
<evidence type="ECO:0000259" key="3">
    <source>
        <dbReference type="PROSITE" id="PS50888"/>
    </source>
</evidence>
<dbReference type="Gene3D" id="4.10.280.10">
    <property type="entry name" value="Helix-loop-helix DNA-binding domain"/>
    <property type="match status" value="1"/>
</dbReference>
<keyword evidence="1" id="KW-0238">DNA-binding</keyword>
<dbReference type="EMBL" id="JAFNEN010000038">
    <property type="protein sequence ID" value="KAG8198534.1"/>
    <property type="molecule type" value="Genomic_DNA"/>
</dbReference>
<accession>A0AAV6VS80</accession>
<evidence type="ECO:0000256" key="2">
    <source>
        <dbReference type="SAM" id="MobiDB-lite"/>
    </source>
</evidence>
<sequence>MSFDTPYSQDSQDMQGSHESPSPQPVVSVARRNERERKRVRLVNQGFAVLRNKVPRDSNYRGRRTSKVETLRAAILYIRQLQQMLLDSQVDQRNYRAANCYAYFENETFFSGHSTLGSYARFPAEYIHPSTYRVFGEGMELQYPEESLKDASCFT</sequence>
<dbReference type="InterPro" id="IPR036638">
    <property type="entry name" value="HLH_DNA-bd_sf"/>
</dbReference>
<dbReference type="PANTHER" id="PTHR23349:SF108">
    <property type="entry name" value="BHLH DOMAIN-CONTAINING PROTEIN"/>
    <property type="match status" value="1"/>
</dbReference>
<gene>
    <name evidence="4" type="ORF">JTE90_026437</name>
</gene>
<protein>
    <recommendedName>
        <fullName evidence="3">BHLH domain-containing protein</fullName>
    </recommendedName>
</protein>
<dbReference type="Proteomes" id="UP000827092">
    <property type="component" value="Unassembled WGS sequence"/>
</dbReference>
<dbReference type="SMART" id="SM00353">
    <property type="entry name" value="HLH"/>
    <property type="match status" value="1"/>
</dbReference>
<name>A0AAV6VS80_9ARAC</name>
<dbReference type="GO" id="GO:0046983">
    <property type="term" value="F:protein dimerization activity"/>
    <property type="evidence" value="ECO:0007669"/>
    <property type="project" value="InterPro"/>
</dbReference>
<evidence type="ECO:0000313" key="4">
    <source>
        <dbReference type="EMBL" id="KAG8198534.1"/>
    </source>
</evidence>
<keyword evidence="5" id="KW-1185">Reference proteome</keyword>
<dbReference type="CDD" id="cd11418">
    <property type="entry name" value="bHLH_TS_ASCL"/>
    <property type="match status" value="1"/>
</dbReference>
<reference evidence="4 5" key="1">
    <citation type="journal article" date="2022" name="Nat. Ecol. Evol.">
        <title>A masculinizing supergene underlies an exaggerated male reproductive morph in a spider.</title>
        <authorList>
            <person name="Hendrickx F."/>
            <person name="De Corte Z."/>
            <person name="Sonet G."/>
            <person name="Van Belleghem S.M."/>
            <person name="Kostlbacher S."/>
            <person name="Vangestel C."/>
        </authorList>
    </citation>
    <scope>NUCLEOTIDE SEQUENCE [LARGE SCALE GENOMIC DNA]</scope>
    <source>
        <strain evidence="4">W744_W776</strain>
    </source>
</reference>
<dbReference type="InterPro" id="IPR011598">
    <property type="entry name" value="bHLH_dom"/>
</dbReference>
<dbReference type="PROSITE" id="PS50888">
    <property type="entry name" value="BHLH"/>
    <property type="match status" value="1"/>
</dbReference>
<dbReference type="InterPro" id="IPR050283">
    <property type="entry name" value="E-box_TF_Regulators"/>
</dbReference>
<feature type="domain" description="BHLH" evidence="3">
    <location>
        <begin position="27"/>
        <end position="81"/>
    </location>
</feature>
<feature type="region of interest" description="Disordered" evidence="2">
    <location>
        <begin position="1"/>
        <end position="35"/>
    </location>
</feature>
<feature type="compositionally biased region" description="Polar residues" evidence="2">
    <location>
        <begin position="1"/>
        <end position="21"/>
    </location>
</feature>
<dbReference type="Pfam" id="PF00010">
    <property type="entry name" value="HLH"/>
    <property type="match status" value="1"/>
</dbReference>